<feature type="compositionally biased region" description="Basic and acidic residues" evidence="1">
    <location>
        <begin position="153"/>
        <end position="164"/>
    </location>
</feature>
<reference evidence="3 4" key="1">
    <citation type="submission" date="2020-07" db="EMBL/GenBank/DDBJ databases">
        <title>Comparative genomics of pyrophilous fungi reveals a link between fire events and developmental genes.</title>
        <authorList>
            <consortium name="DOE Joint Genome Institute"/>
            <person name="Steindorff A.S."/>
            <person name="Carver A."/>
            <person name="Calhoun S."/>
            <person name="Stillman K."/>
            <person name="Liu H."/>
            <person name="Lipzen A."/>
            <person name="Pangilinan J."/>
            <person name="Labutti K."/>
            <person name="Bruns T.D."/>
            <person name="Grigoriev I.V."/>
        </authorList>
    </citation>
    <scope>NUCLEOTIDE SEQUENCE [LARGE SCALE GENOMIC DNA]</scope>
    <source>
        <strain evidence="3 4">CBS 144469</strain>
    </source>
</reference>
<dbReference type="EMBL" id="JACGCI010000038">
    <property type="protein sequence ID" value="KAF6753768.1"/>
    <property type="molecule type" value="Genomic_DNA"/>
</dbReference>
<feature type="signal peptide" evidence="2">
    <location>
        <begin position="1"/>
        <end position="22"/>
    </location>
</feature>
<keyword evidence="2" id="KW-0732">Signal</keyword>
<dbReference type="Proteomes" id="UP000521943">
    <property type="component" value="Unassembled WGS sequence"/>
</dbReference>
<feature type="region of interest" description="Disordered" evidence="1">
    <location>
        <begin position="76"/>
        <end position="174"/>
    </location>
</feature>
<feature type="chain" id="PRO_5034318775" evidence="2">
    <location>
        <begin position="23"/>
        <end position="174"/>
    </location>
</feature>
<accession>A0A8H6M335</accession>
<evidence type="ECO:0000313" key="4">
    <source>
        <dbReference type="Proteomes" id="UP000521943"/>
    </source>
</evidence>
<gene>
    <name evidence="3" type="ORF">DFP72DRAFT_849022</name>
</gene>
<sequence>MKYRQLFGPFFILVLCTLSIFAAPLPDRPKLQLDTSGKIYNNNWFGRLPNADPYKWYPFLADSQLYRLPTPDWRGKVPPILRSPVQARPGDRKATNSATGAGKSVAPAPRKGAVKPQVRGQKITTPRKVAGKKSSTSRKNQVPAAKPRAQARGSRDTIPHKAPPEVKANYKGRK</sequence>
<organism evidence="3 4">
    <name type="scientific">Ephemerocybe angulata</name>
    <dbReference type="NCBI Taxonomy" id="980116"/>
    <lineage>
        <taxon>Eukaryota</taxon>
        <taxon>Fungi</taxon>
        <taxon>Dikarya</taxon>
        <taxon>Basidiomycota</taxon>
        <taxon>Agaricomycotina</taxon>
        <taxon>Agaricomycetes</taxon>
        <taxon>Agaricomycetidae</taxon>
        <taxon>Agaricales</taxon>
        <taxon>Agaricineae</taxon>
        <taxon>Psathyrellaceae</taxon>
        <taxon>Ephemerocybe</taxon>
    </lineage>
</organism>
<evidence type="ECO:0000256" key="1">
    <source>
        <dbReference type="SAM" id="MobiDB-lite"/>
    </source>
</evidence>
<comment type="caution">
    <text evidence="3">The sequence shown here is derived from an EMBL/GenBank/DDBJ whole genome shotgun (WGS) entry which is preliminary data.</text>
</comment>
<evidence type="ECO:0000313" key="3">
    <source>
        <dbReference type="EMBL" id="KAF6753768.1"/>
    </source>
</evidence>
<name>A0A8H6M335_9AGAR</name>
<protein>
    <submittedName>
        <fullName evidence="3">Uncharacterized protein</fullName>
    </submittedName>
</protein>
<proteinExistence type="predicted"/>
<evidence type="ECO:0000256" key="2">
    <source>
        <dbReference type="SAM" id="SignalP"/>
    </source>
</evidence>
<dbReference type="AlphaFoldDB" id="A0A8H6M335"/>
<keyword evidence="4" id="KW-1185">Reference proteome</keyword>